<dbReference type="EMBL" id="JNSK01000091">
    <property type="protein sequence ID" value="KGA15559.1"/>
    <property type="molecule type" value="Genomic_DNA"/>
</dbReference>
<comment type="caution">
    <text evidence="1">The sequence shown here is derived from an EMBL/GenBank/DDBJ whole genome shotgun (WGS) entry which is preliminary data.</text>
</comment>
<dbReference type="Gene3D" id="1.10.10.10">
    <property type="entry name" value="Winged helix-like DNA-binding domain superfamily/Winged helix DNA-binding domain"/>
    <property type="match status" value="1"/>
</dbReference>
<dbReference type="SUPFAM" id="SSF46894">
    <property type="entry name" value="C-terminal effector domain of the bipartite response regulators"/>
    <property type="match status" value="1"/>
</dbReference>
<gene>
    <name evidence="1" type="ORF">GM50_16915</name>
</gene>
<sequence length="106" mass="11703">MARDITIATRELSPFERLVLELLCEGKTNGAIAIETGHTEKVIENTVSRSAHVFGIKADVDTNLRVLLALAYRTHYGDQAFEKLGIACSHLEVGPDGRQICNRHTD</sequence>
<proteinExistence type="predicted"/>
<dbReference type="AlphaFoldDB" id="A0A094Q0L1"/>
<reference evidence="1" key="1">
    <citation type="submission" date="2014-05" db="EMBL/GenBank/DDBJ databases">
        <title>Key roles for freshwater Actinobacteria revealed by deep metagenomic sequencing.</title>
        <authorList>
            <person name="Ghai R."/>
            <person name="Mizuno C.M."/>
            <person name="Picazo A."/>
            <person name="Camacho A."/>
            <person name="Rodriguez-Valera F."/>
        </authorList>
    </citation>
    <scope>NUCLEOTIDE SEQUENCE</scope>
</reference>
<dbReference type="GO" id="GO:0003677">
    <property type="term" value="F:DNA binding"/>
    <property type="evidence" value="ECO:0007669"/>
    <property type="project" value="InterPro"/>
</dbReference>
<protein>
    <recommendedName>
        <fullName evidence="2">Chemotaxis protein CheY</fullName>
    </recommendedName>
</protein>
<dbReference type="InterPro" id="IPR036388">
    <property type="entry name" value="WH-like_DNA-bd_sf"/>
</dbReference>
<organism evidence="1">
    <name type="scientific">freshwater metagenome</name>
    <dbReference type="NCBI Taxonomy" id="449393"/>
    <lineage>
        <taxon>unclassified sequences</taxon>
        <taxon>metagenomes</taxon>
        <taxon>ecological metagenomes</taxon>
    </lineage>
</organism>
<name>A0A094Q0L1_9ZZZZ</name>
<evidence type="ECO:0000313" key="1">
    <source>
        <dbReference type="EMBL" id="KGA15559.1"/>
    </source>
</evidence>
<dbReference type="InterPro" id="IPR016032">
    <property type="entry name" value="Sig_transdc_resp-reg_C-effctor"/>
</dbReference>
<evidence type="ECO:0008006" key="2">
    <source>
        <dbReference type="Google" id="ProtNLM"/>
    </source>
</evidence>
<dbReference type="GO" id="GO:0006355">
    <property type="term" value="P:regulation of DNA-templated transcription"/>
    <property type="evidence" value="ECO:0007669"/>
    <property type="project" value="InterPro"/>
</dbReference>
<accession>A0A094Q0L1</accession>